<dbReference type="EMBL" id="KV425557">
    <property type="protein sequence ID" value="KZT28641.1"/>
    <property type="molecule type" value="Genomic_DNA"/>
</dbReference>
<dbReference type="STRING" id="1314782.A0A165USL9"/>
<comment type="function">
    <text evidence="2">Histone demethylase that specifically demethylates 'Lys-36' of histone H3, thereby playing a central role in histone code.</text>
</comment>
<feature type="region of interest" description="Disordered" evidence="20">
    <location>
        <begin position="1"/>
        <end position="45"/>
    </location>
</feature>
<dbReference type="Pfam" id="PF02373">
    <property type="entry name" value="JmjC"/>
    <property type="match status" value="1"/>
</dbReference>
<evidence type="ECO:0000256" key="12">
    <source>
        <dbReference type="ARBA" id="ARBA00023002"/>
    </source>
</evidence>
<feature type="domain" description="JmjC" evidence="22">
    <location>
        <begin position="246"/>
        <end position="405"/>
    </location>
</feature>
<feature type="domain" description="PHD-type" evidence="21">
    <location>
        <begin position="40"/>
        <end position="97"/>
    </location>
</feature>
<evidence type="ECO:0000256" key="13">
    <source>
        <dbReference type="ARBA" id="ARBA00023004"/>
    </source>
</evidence>
<comment type="catalytic activity">
    <reaction evidence="18">
        <text>N(6),N(6)-dimethyl-L-lysyl(36)-[histone H3] + 2 2-oxoglutarate + 2 O2 = L-lysyl(36)-[histone H3] + 2 formaldehyde + 2 succinate + 2 CO2</text>
        <dbReference type="Rhea" id="RHEA:42032"/>
        <dbReference type="Rhea" id="RHEA-COMP:9785"/>
        <dbReference type="Rhea" id="RHEA-COMP:9787"/>
        <dbReference type="ChEBI" id="CHEBI:15379"/>
        <dbReference type="ChEBI" id="CHEBI:16526"/>
        <dbReference type="ChEBI" id="CHEBI:16810"/>
        <dbReference type="ChEBI" id="CHEBI:16842"/>
        <dbReference type="ChEBI" id="CHEBI:29969"/>
        <dbReference type="ChEBI" id="CHEBI:30031"/>
        <dbReference type="ChEBI" id="CHEBI:61976"/>
        <dbReference type="EC" id="1.14.11.27"/>
    </reaction>
</comment>
<dbReference type="InterPro" id="IPR011011">
    <property type="entry name" value="Znf_FYVE_PHD"/>
</dbReference>
<gene>
    <name evidence="23" type="ORF">NEOLEDRAFT_1087157</name>
</gene>
<evidence type="ECO:0000256" key="7">
    <source>
        <dbReference type="ARBA" id="ARBA00022723"/>
    </source>
</evidence>
<feature type="region of interest" description="Disordered" evidence="20">
    <location>
        <begin position="462"/>
        <end position="481"/>
    </location>
</feature>
<keyword evidence="13" id="KW-0408">Iron</keyword>
<keyword evidence="24" id="KW-1185">Reference proteome</keyword>
<dbReference type="GO" id="GO:0140680">
    <property type="term" value="F:histone H3K36me/H3K36me2 demethylase activity"/>
    <property type="evidence" value="ECO:0007669"/>
    <property type="project" value="UniProtKB-EC"/>
</dbReference>
<feature type="region of interest" description="Disordered" evidence="20">
    <location>
        <begin position="613"/>
        <end position="645"/>
    </location>
</feature>
<dbReference type="InterPro" id="IPR013083">
    <property type="entry name" value="Znf_RING/FYVE/PHD"/>
</dbReference>
<evidence type="ECO:0000256" key="5">
    <source>
        <dbReference type="ARBA" id="ARBA00013246"/>
    </source>
</evidence>
<evidence type="ECO:0000259" key="21">
    <source>
        <dbReference type="PROSITE" id="PS50016"/>
    </source>
</evidence>
<evidence type="ECO:0000256" key="8">
    <source>
        <dbReference type="ARBA" id="ARBA00022771"/>
    </source>
</evidence>
<evidence type="ECO:0000313" key="24">
    <source>
        <dbReference type="Proteomes" id="UP000076761"/>
    </source>
</evidence>
<dbReference type="InParanoid" id="A0A165USL9"/>
<evidence type="ECO:0000256" key="10">
    <source>
        <dbReference type="ARBA" id="ARBA00022853"/>
    </source>
</evidence>
<comment type="subcellular location">
    <subcellularLocation>
        <location evidence="3">Nucleus</location>
    </subcellularLocation>
</comment>
<evidence type="ECO:0000256" key="14">
    <source>
        <dbReference type="ARBA" id="ARBA00023015"/>
    </source>
</evidence>
<dbReference type="PROSITE" id="PS50016">
    <property type="entry name" value="ZF_PHD_2"/>
    <property type="match status" value="1"/>
</dbReference>
<evidence type="ECO:0000256" key="3">
    <source>
        <dbReference type="ARBA" id="ARBA00004123"/>
    </source>
</evidence>
<keyword evidence="9" id="KW-0862">Zinc</keyword>
<dbReference type="GO" id="GO:0008270">
    <property type="term" value="F:zinc ion binding"/>
    <property type="evidence" value="ECO:0007669"/>
    <property type="project" value="UniProtKB-KW"/>
</dbReference>
<dbReference type="Proteomes" id="UP000076761">
    <property type="component" value="Unassembled WGS sequence"/>
</dbReference>
<dbReference type="Gene3D" id="2.60.120.650">
    <property type="entry name" value="Cupin"/>
    <property type="match status" value="1"/>
</dbReference>
<comment type="similarity">
    <text evidence="4">Belongs to the JHDM1 histone demethylase family.</text>
</comment>
<dbReference type="PROSITE" id="PS51184">
    <property type="entry name" value="JMJC"/>
    <property type="match status" value="1"/>
</dbReference>
<evidence type="ECO:0000256" key="20">
    <source>
        <dbReference type="SAM" id="MobiDB-lite"/>
    </source>
</evidence>
<evidence type="ECO:0000256" key="6">
    <source>
        <dbReference type="ARBA" id="ARBA00015153"/>
    </source>
</evidence>
<evidence type="ECO:0000256" key="1">
    <source>
        <dbReference type="ARBA" id="ARBA00001954"/>
    </source>
</evidence>
<dbReference type="InterPro" id="IPR019786">
    <property type="entry name" value="Zinc_finger_PHD-type_CS"/>
</dbReference>
<accession>A0A165USL9</accession>
<keyword evidence="10" id="KW-0156">Chromatin regulator</keyword>
<keyword evidence="11" id="KW-0223">Dioxygenase</keyword>
<dbReference type="AlphaFoldDB" id="A0A165USL9"/>
<dbReference type="SUPFAM" id="SSF51197">
    <property type="entry name" value="Clavaminate synthase-like"/>
    <property type="match status" value="1"/>
</dbReference>
<evidence type="ECO:0000256" key="19">
    <source>
        <dbReference type="PROSITE-ProRule" id="PRU00146"/>
    </source>
</evidence>
<keyword evidence="12" id="KW-0560">Oxidoreductase</keyword>
<evidence type="ECO:0000256" key="16">
    <source>
        <dbReference type="ARBA" id="ARBA00023242"/>
    </source>
</evidence>
<keyword evidence="16" id="KW-0539">Nucleus</keyword>
<dbReference type="SMART" id="SM00249">
    <property type="entry name" value="PHD"/>
    <property type="match status" value="1"/>
</dbReference>
<feature type="region of interest" description="Disordered" evidence="20">
    <location>
        <begin position="497"/>
        <end position="522"/>
    </location>
</feature>
<keyword evidence="7" id="KW-0479">Metal-binding</keyword>
<dbReference type="InterPro" id="IPR050690">
    <property type="entry name" value="JHDM1_Histone_Demethylase"/>
</dbReference>
<evidence type="ECO:0000256" key="18">
    <source>
        <dbReference type="ARBA" id="ARBA00047915"/>
    </source>
</evidence>
<evidence type="ECO:0000256" key="4">
    <source>
        <dbReference type="ARBA" id="ARBA00008037"/>
    </source>
</evidence>
<dbReference type="Pfam" id="PF00628">
    <property type="entry name" value="PHD"/>
    <property type="match status" value="1"/>
</dbReference>
<dbReference type="CDD" id="cd15517">
    <property type="entry name" value="PHD_TCF19_like"/>
    <property type="match status" value="1"/>
</dbReference>
<sequence>MAKARRRSTRTNAAKSPEHDADSDTGETSAKTEQPNRADDDKCPACKDDKDDAATVAEKESWVRCDACKTWYHWRCAGDGGDLERIDKWFCKECLEKNPSRTVTFKPPARKSARKRTQLDYANLNSGLESDPNRWMLMLQGKTIKDDDFPRMKGSEVDLEWLEGNEDALRQPIVIPEPEGLGLKMPSPDLSIDEIAEVVGEDHPVEVIDVASQSNVPGWTLKKWAEYYDTDPQKRDKIRNVISLEISGTKLGDMVLPPKLVRDLDWVEKFWPHTKKGRGHAYPKVQLYCLMGVAHAWTDWHIDFAGSSVYYHVLRGAKVFYFIRPTPSNLAAYERWSGTDMQSNTWLGDMVDEVIKVELTAGNTMIIPTGWIHAVYTPVDTLVFGGNFLHSYNMATQLRVREIEIATHVPKKFRFPFFAKLCWYVGEKYLRDLKAREEFSSRVLESIEALADFLVSESRTMERGTEQAKRGAKDQVPGDRVKDAPALARELRWRVQQAQGHLSEDEGEGDPRLKRKRSEGGPIFRHFKPRSWDKVLEKPEETVQKIVKGHKPPEEDTWDTDWVDRLDESAMEGDGDELELRRRRDIVVKFRKTGKGLERQRIERLVERWQWVGPHEASGVKTEQSPAAPSSAEAPPAKAEMNGGS</sequence>
<evidence type="ECO:0000256" key="9">
    <source>
        <dbReference type="ARBA" id="ARBA00022833"/>
    </source>
</evidence>
<comment type="cofactor">
    <cofactor evidence="1">
        <name>Fe(2+)</name>
        <dbReference type="ChEBI" id="CHEBI:29033"/>
    </cofactor>
</comment>
<reference evidence="23 24" key="1">
    <citation type="journal article" date="2016" name="Mol. Biol. Evol.">
        <title>Comparative Genomics of Early-Diverging Mushroom-Forming Fungi Provides Insights into the Origins of Lignocellulose Decay Capabilities.</title>
        <authorList>
            <person name="Nagy L.G."/>
            <person name="Riley R."/>
            <person name="Tritt A."/>
            <person name="Adam C."/>
            <person name="Daum C."/>
            <person name="Floudas D."/>
            <person name="Sun H."/>
            <person name="Yadav J.S."/>
            <person name="Pangilinan J."/>
            <person name="Larsson K.H."/>
            <person name="Matsuura K."/>
            <person name="Barry K."/>
            <person name="Labutti K."/>
            <person name="Kuo R."/>
            <person name="Ohm R.A."/>
            <person name="Bhattacharya S.S."/>
            <person name="Shirouzu T."/>
            <person name="Yoshinaga Y."/>
            <person name="Martin F.M."/>
            <person name="Grigoriev I.V."/>
            <person name="Hibbett D.S."/>
        </authorList>
    </citation>
    <scope>NUCLEOTIDE SEQUENCE [LARGE SCALE GENOMIC DNA]</scope>
    <source>
        <strain evidence="23 24">HHB14362 ss-1</strain>
    </source>
</reference>
<proteinExistence type="inferred from homology"/>
<dbReference type="InterPro" id="IPR019787">
    <property type="entry name" value="Znf_PHD-finger"/>
</dbReference>
<dbReference type="Pfam" id="PF17811">
    <property type="entry name" value="JHD"/>
    <property type="match status" value="1"/>
</dbReference>
<dbReference type="EC" id="1.14.11.27" evidence="5"/>
<dbReference type="Gene3D" id="3.30.40.10">
    <property type="entry name" value="Zinc/RING finger domain, C3HC4 (zinc finger)"/>
    <property type="match status" value="1"/>
</dbReference>
<evidence type="ECO:0000259" key="22">
    <source>
        <dbReference type="PROSITE" id="PS51184"/>
    </source>
</evidence>
<keyword evidence="15" id="KW-0804">Transcription</keyword>
<name>A0A165USL9_9AGAM</name>
<organism evidence="23 24">
    <name type="scientific">Neolentinus lepideus HHB14362 ss-1</name>
    <dbReference type="NCBI Taxonomy" id="1314782"/>
    <lineage>
        <taxon>Eukaryota</taxon>
        <taxon>Fungi</taxon>
        <taxon>Dikarya</taxon>
        <taxon>Basidiomycota</taxon>
        <taxon>Agaricomycotina</taxon>
        <taxon>Agaricomycetes</taxon>
        <taxon>Gloeophyllales</taxon>
        <taxon>Gloeophyllaceae</taxon>
        <taxon>Neolentinus</taxon>
    </lineage>
</organism>
<keyword evidence="14" id="KW-0805">Transcription regulation</keyword>
<evidence type="ECO:0000256" key="11">
    <source>
        <dbReference type="ARBA" id="ARBA00022964"/>
    </source>
</evidence>
<evidence type="ECO:0000256" key="15">
    <source>
        <dbReference type="ARBA" id="ARBA00023163"/>
    </source>
</evidence>
<evidence type="ECO:0000313" key="23">
    <source>
        <dbReference type="EMBL" id="KZT28641.1"/>
    </source>
</evidence>
<evidence type="ECO:0000256" key="2">
    <source>
        <dbReference type="ARBA" id="ARBA00003909"/>
    </source>
</evidence>
<dbReference type="InterPro" id="IPR041070">
    <property type="entry name" value="JHD"/>
</dbReference>
<evidence type="ECO:0000256" key="17">
    <source>
        <dbReference type="ARBA" id="ARBA00031083"/>
    </source>
</evidence>
<keyword evidence="8 19" id="KW-0863">Zinc-finger</keyword>
<dbReference type="PANTHER" id="PTHR23123">
    <property type="entry name" value="PHD/F-BOX CONTAINING PROTEIN"/>
    <property type="match status" value="1"/>
</dbReference>
<dbReference type="GO" id="GO:0005634">
    <property type="term" value="C:nucleus"/>
    <property type="evidence" value="ECO:0007669"/>
    <property type="project" value="UniProtKB-SubCell"/>
</dbReference>
<dbReference type="OrthoDB" id="5876800at2759"/>
<dbReference type="InterPro" id="IPR001965">
    <property type="entry name" value="Znf_PHD"/>
</dbReference>
<dbReference type="SMART" id="SM00558">
    <property type="entry name" value="JmjC"/>
    <property type="match status" value="1"/>
</dbReference>
<feature type="compositionally biased region" description="Basic and acidic residues" evidence="20">
    <location>
        <begin position="34"/>
        <end position="45"/>
    </location>
</feature>
<dbReference type="InterPro" id="IPR003347">
    <property type="entry name" value="JmjC_dom"/>
</dbReference>
<dbReference type="PROSITE" id="PS01359">
    <property type="entry name" value="ZF_PHD_1"/>
    <property type="match status" value="1"/>
</dbReference>
<feature type="compositionally biased region" description="Low complexity" evidence="20">
    <location>
        <begin position="623"/>
        <end position="645"/>
    </location>
</feature>
<dbReference type="SUPFAM" id="SSF57903">
    <property type="entry name" value="FYVE/PHD zinc finger"/>
    <property type="match status" value="1"/>
</dbReference>
<protein>
    <recommendedName>
        <fullName evidence="6">JmjC domain-containing histone demethylation protein 1</fullName>
        <ecNumber evidence="5">1.14.11.27</ecNumber>
    </recommendedName>
    <alternativeName>
        <fullName evidence="17">[Histone-H3]-lysine-36 demethylase 1</fullName>
    </alternativeName>
</protein>